<keyword evidence="9" id="KW-1185">Reference proteome</keyword>
<sequence>MQHARIFSTSSKSKNASPNTSDKQLRTSSTYRSRPTMMSSSNTMRSQVGTTITIGKRAQHTTFDTSNTYHESNESDKHKMFGTQSPNESYREDGQNSEHDKRDRLSISDPIQMTLWFHELRTSAEDVIIDMNSMPGLQDGDICELRPIAKADSELNRRQRLIFIARRSSGIGKETKIGGSGNAPNSLTHASSNQNVGSNKFSTVSKGKAFQISLLANPLQNLLDLVPRSLVSVRIIKDIKEVSIDTLEILISVVNLPRDQMWILSSQLNNTCVYMDKRISFLDSRIGVVKGIYKNGKELISGYVSPDTKVVYRSKSAKVVLLIQLSREMWNFEETGEILFHKLVNTLFPKIFRNWRNSGVHHSISIVLFTSVDRSNTPWTSLEEGERPNSCQDYFRVVVDQVSIYHWDKIMTNLRLEFACFKRDVLLSKTEDGKYKLKGQPLPSVKGNVLEAINLGITMGMDRFRNTDLKHSVSNLILITPGTGIFDVDYDLMLSTSTKMTNIDSALDIISLSQQPLHIVPLFRFKDPSKQHRISYCVPHWCDISFYSDRAANSTQWIPRCKIYELQMMGVMDNKTNQIKIERLSGMYNKPILEAMDQYDDTIFKTERKHHSVSNSSFSSFSDRSNRLKPLKKYDKNVMALVSKDKSATKANTSTSKSNASTSNTVALGTVSNINKEMSALSSLYTLKKPEDTLLKPKSSINFDPDRTSSLRTIGAISSRFNQKSAPITRNINPEKVTRNIDKFQERNRSDASALSKGEMTDGEGDNEKHGSILWTEIVNPSREQKLGVLRFLKLGRWNDVFPPRTRREIVQWRSYETPAELPITTKFFPSKSQLETEFTFQIYSIFLNSENEFGITTTYSLMREMVCLRLLLGFQICYGDDLNNFQSQNKSVNGQEALVTYIPNGNCYGCVIYMSLAEEIHRISCDYNGNLFVQLYCKKPTNQISKPLTLGQTKGRYAPFIRTRYIDEYAPAKEDYLKIEPVKYNWNQFDQLLAGYTDAVPSDKKRFHKMKFVVLPSDIPKNAFYITNENLTDEEIRVEGLRKLIFLIERDRYPKSQDEKDKRKEEISPEIHFYTGNLYEFLREQAEAYDIAGNNPSNSLMLASSLRFTRDISLEDIAQEMQGARGLRLVDRTWHFKKHLRCFLGSELVTWIIENFEDIDDREEATKFGQSLMDKKMFKHVEHRHRFLDGYYFYEFEDNFINKSYKDDKNTSSWFRKKNSNDKNELSRQATDPDIVKSPLMSQDGSDFASPKRDNSGHMTLDSETSSFADSTITKPIQKRKFNLSNSVRCNIDAQHKSYKTEVITVHYDRVHNPEHCYHIRLEWLNTSPKLIDDTIVNWSRLCERHGLKLVEMPWNELCTLPSINPFHSFIEISLSINPWHDEEFRDAKMIEDNKFYYHLYLLKYADFLLDNRSAVFFRKEGIEISYSWGNPTFQYAQFIHKSGTYLVEIKDNGDLFLAPNNVHINRINSNLASSTESDNMKGYHLDAQDIMLNFRDTCSNENTLRHIFREAKQDWGMYCEENVLPIDI</sequence>
<feature type="region of interest" description="Disordered" evidence="5">
    <location>
        <begin position="1213"/>
        <end position="1268"/>
    </location>
</feature>
<evidence type="ECO:0000256" key="5">
    <source>
        <dbReference type="SAM" id="MobiDB-lite"/>
    </source>
</evidence>
<evidence type="ECO:0000313" key="9">
    <source>
        <dbReference type="Proteomes" id="UP000005222"/>
    </source>
</evidence>
<dbReference type="GO" id="GO:0010508">
    <property type="term" value="P:positive regulation of autophagy"/>
    <property type="evidence" value="ECO:0007669"/>
    <property type="project" value="TreeGrafter"/>
</dbReference>
<dbReference type="InParanoid" id="G8YSK9"/>
<dbReference type="EMBL" id="FO082056">
    <property type="protein sequence ID" value="CCE79132.1"/>
    <property type="molecule type" value="Genomic_DNA"/>
</dbReference>
<proteinExistence type="inferred from homology"/>
<feature type="compositionally biased region" description="Polar residues" evidence="5">
    <location>
        <begin position="7"/>
        <end position="53"/>
    </location>
</feature>
<dbReference type="Pfam" id="PF00610">
    <property type="entry name" value="DEP"/>
    <property type="match status" value="1"/>
</dbReference>
<dbReference type="GO" id="GO:0005774">
    <property type="term" value="C:vacuolar membrane"/>
    <property type="evidence" value="ECO:0007669"/>
    <property type="project" value="UniProtKB-SubCell"/>
</dbReference>
<dbReference type="GO" id="GO:1904262">
    <property type="term" value="P:negative regulation of TORC1 signaling"/>
    <property type="evidence" value="ECO:0007669"/>
    <property type="project" value="TreeGrafter"/>
</dbReference>
<dbReference type="Gene3D" id="1.10.10.10">
    <property type="entry name" value="Winged helix-like DNA-binding domain superfamily/Winged helix DNA-binding domain"/>
    <property type="match status" value="1"/>
</dbReference>
<evidence type="ECO:0000256" key="4">
    <source>
        <dbReference type="ARBA" id="ARBA00021881"/>
    </source>
</evidence>
<reference evidence="9" key="2">
    <citation type="journal article" date="2012" name="G3 (Bethesda)">
        <title>Pichia sorbitophila, an interspecies yeast hybrid reveals early steps of genome resolution following polyploidization.</title>
        <authorList>
            <person name="Leh Louis V."/>
            <person name="Despons L."/>
            <person name="Friedrich A."/>
            <person name="Martin T."/>
            <person name="Durrens P."/>
            <person name="Casaregola S."/>
            <person name="Neuveglise C."/>
            <person name="Fairhead C."/>
            <person name="Marck C."/>
            <person name="Cruz J.A."/>
            <person name="Straub M.L."/>
            <person name="Kugler V."/>
            <person name="Sacerdot C."/>
            <person name="Uzunov Z."/>
            <person name="Thierry A."/>
            <person name="Weiss S."/>
            <person name="Bleykasten C."/>
            <person name="De Montigny J."/>
            <person name="Jacques N."/>
            <person name="Jung P."/>
            <person name="Lemaire M."/>
            <person name="Mallet S."/>
            <person name="Morel G."/>
            <person name="Richard G.F."/>
            <person name="Sarkar A."/>
            <person name="Savel G."/>
            <person name="Schacherer J."/>
            <person name="Seret M.L."/>
            <person name="Talla E."/>
            <person name="Samson G."/>
            <person name="Jubin C."/>
            <person name="Poulain J."/>
            <person name="Vacherie B."/>
            <person name="Barbe V."/>
            <person name="Pelletier E."/>
            <person name="Sherman D.J."/>
            <person name="Westhof E."/>
            <person name="Weissenbach J."/>
            <person name="Baret P.V."/>
            <person name="Wincker P."/>
            <person name="Gaillardin C."/>
            <person name="Dujon B."/>
            <person name="Souciet J.L."/>
        </authorList>
    </citation>
    <scope>NUCLEOTIDE SEQUENCE [LARGE SCALE GENOMIC DNA]</scope>
    <source>
        <strain evidence="9">ATCC MYA-4447 / BCRC 22081 / CBS 7064 / NBRC 10061 / NRRL Y-12695</strain>
    </source>
</reference>
<dbReference type="InterPro" id="IPR027244">
    <property type="entry name" value="IML1"/>
</dbReference>
<dbReference type="CDD" id="cd04449">
    <property type="entry name" value="DEP_DEPDC5-like"/>
    <property type="match status" value="1"/>
</dbReference>
<evidence type="ECO:0000259" key="6">
    <source>
        <dbReference type="PROSITE" id="PS50186"/>
    </source>
</evidence>
<reference evidence="7" key="1">
    <citation type="submission" date="2011-10" db="EMBL/GenBank/DDBJ databases">
        <authorList>
            <person name="Genoscope - CEA"/>
        </authorList>
    </citation>
    <scope>NUCLEOTIDE SEQUENCE</scope>
</reference>
<dbReference type="PANTHER" id="PTHR13179">
    <property type="entry name" value="DEP DOMAIN CONTAINING PROTEIN 5"/>
    <property type="match status" value="1"/>
</dbReference>
<evidence type="ECO:0000256" key="3">
    <source>
        <dbReference type="ARBA" id="ARBA00018529"/>
    </source>
</evidence>
<dbReference type="InterPro" id="IPR036390">
    <property type="entry name" value="WH_DNA-bd_sf"/>
</dbReference>
<accession>G8YSK9</accession>
<evidence type="ECO:0000256" key="1">
    <source>
        <dbReference type="ARBA" id="ARBA00004148"/>
    </source>
</evidence>
<feature type="region of interest" description="Disordered" evidence="5">
    <location>
        <begin position="1"/>
        <end position="104"/>
    </location>
</feature>
<dbReference type="eggNOG" id="KOG3572">
    <property type="taxonomic scope" value="Eukaryota"/>
</dbReference>
<dbReference type="EMBL" id="FO082057">
    <property type="protein sequence ID" value="CCE78546.1"/>
    <property type="molecule type" value="Genomic_DNA"/>
</dbReference>
<dbReference type="Proteomes" id="UP000005222">
    <property type="component" value="Chromosome D"/>
</dbReference>
<feature type="domain" description="DEP" evidence="6">
    <location>
        <begin position="1124"/>
        <end position="1199"/>
    </location>
</feature>
<evidence type="ECO:0000256" key="2">
    <source>
        <dbReference type="ARBA" id="ARBA00005643"/>
    </source>
</evidence>
<dbReference type="SUPFAM" id="SSF46785">
    <property type="entry name" value="Winged helix' DNA-binding domain"/>
    <property type="match status" value="1"/>
</dbReference>
<dbReference type="OrthoDB" id="39497at2759"/>
<organism evidence="7 9">
    <name type="scientific">Pichia sorbitophila (strain ATCC MYA-4447 / BCRC 22081 / CBS 7064 / NBRC 10061 / NRRL Y-12695)</name>
    <name type="common">Hybrid yeast</name>
    <dbReference type="NCBI Taxonomy" id="559304"/>
    <lineage>
        <taxon>Eukaryota</taxon>
        <taxon>Fungi</taxon>
        <taxon>Dikarya</taxon>
        <taxon>Ascomycota</taxon>
        <taxon>Saccharomycotina</taxon>
        <taxon>Pichiomycetes</taxon>
        <taxon>Debaryomycetaceae</taxon>
        <taxon>Millerozyma</taxon>
    </lineage>
</organism>
<dbReference type="PROSITE" id="PS50186">
    <property type="entry name" value="DEP"/>
    <property type="match status" value="1"/>
</dbReference>
<evidence type="ECO:0000313" key="7">
    <source>
        <dbReference type="EMBL" id="CCE78546.1"/>
    </source>
</evidence>
<dbReference type="OMA" id="RTWHFKR"/>
<dbReference type="FunCoup" id="G8YSK9">
    <property type="interactions" value="1142"/>
</dbReference>
<feature type="region of interest" description="Disordered" evidence="5">
    <location>
        <begin position="742"/>
        <end position="768"/>
    </location>
</feature>
<dbReference type="GO" id="GO:0035556">
    <property type="term" value="P:intracellular signal transduction"/>
    <property type="evidence" value="ECO:0007669"/>
    <property type="project" value="InterPro"/>
</dbReference>
<gene>
    <name evidence="7" type="primary">Piso0_001172</name>
    <name evidence="7" type="ORF">GNLVRS01_PISO0C12476g</name>
    <name evidence="8" type="ORF">GNLVRS01_PISO0D12543g</name>
</gene>
<dbReference type="PANTHER" id="PTHR13179:SF8">
    <property type="entry name" value="GATOR COMPLEX PROTEIN DEPDC5"/>
    <property type="match status" value="1"/>
</dbReference>
<feature type="compositionally biased region" description="Basic and acidic residues" evidence="5">
    <location>
        <begin position="89"/>
        <end position="104"/>
    </location>
</feature>
<name>G8YSK9_PICSO</name>
<comment type="subcellular location">
    <subcellularLocation>
        <location evidence="1">Vacuole membrane</location>
        <topology evidence="1">Peripheral membrane protein</topology>
    </subcellularLocation>
</comment>
<dbReference type="STRING" id="559304.G8YSK9"/>
<evidence type="ECO:0000313" key="8">
    <source>
        <dbReference type="EMBL" id="CCE79132.1"/>
    </source>
</evidence>
<dbReference type="InterPro" id="IPR036388">
    <property type="entry name" value="WH-like_DNA-bd_sf"/>
</dbReference>
<dbReference type="HOGENOM" id="CLU_000935_1_1_1"/>
<dbReference type="InterPro" id="IPR000591">
    <property type="entry name" value="DEP_dom"/>
</dbReference>
<protein>
    <recommendedName>
        <fullName evidence="3">Vacuolar membrane-associated protein IML1</fullName>
    </recommendedName>
    <alternativeName>
        <fullName evidence="4">Vacuolar membrane-associated protein iml1</fullName>
    </alternativeName>
</protein>
<dbReference type="GO" id="GO:1990130">
    <property type="term" value="C:GATOR1 complex"/>
    <property type="evidence" value="ECO:0007669"/>
    <property type="project" value="TreeGrafter"/>
</dbReference>
<feature type="compositionally biased region" description="Polar residues" evidence="5">
    <location>
        <begin position="60"/>
        <end position="70"/>
    </location>
</feature>
<dbReference type="SMART" id="SM00049">
    <property type="entry name" value="DEP"/>
    <property type="match status" value="1"/>
</dbReference>
<comment type="similarity">
    <text evidence="2">Belongs to the IML1 family.</text>
</comment>
<dbReference type="InterPro" id="IPR048255">
    <property type="entry name" value="IML1_N"/>
</dbReference>
<dbReference type="Pfam" id="PF12257">
    <property type="entry name" value="IML1"/>
    <property type="match status" value="1"/>
</dbReference>
<dbReference type="GO" id="GO:0005096">
    <property type="term" value="F:GTPase activator activity"/>
    <property type="evidence" value="ECO:0007669"/>
    <property type="project" value="InterPro"/>
</dbReference>
<dbReference type="Proteomes" id="UP000005222">
    <property type="component" value="Chromosome C"/>
</dbReference>